<feature type="domain" description="C2H2-type" evidence="11">
    <location>
        <begin position="216"/>
        <end position="243"/>
    </location>
</feature>
<dbReference type="GO" id="GO:0000977">
    <property type="term" value="F:RNA polymerase II transcription regulatory region sequence-specific DNA binding"/>
    <property type="evidence" value="ECO:0000318"/>
    <property type="project" value="GO_Central"/>
</dbReference>
<feature type="domain" description="C2H2-type" evidence="11">
    <location>
        <begin position="188"/>
        <end position="215"/>
    </location>
</feature>
<accession>F7DGZ4</accession>
<reference evidence="13" key="3">
    <citation type="submission" date="2025-09" db="UniProtKB">
        <authorList>
            <consortium name="Ensembl"/>
        </authorList>
    </citation>
    <scope>IDENTIFICATION</scope>
</reference>
<evidence type="ECO:0000259" key="12">
    <source>
        <dbReference type="PROSITE" id="PS50805"/>
    </source>
</evidence>
<dbReference type="PANTHER" id="PTHR23226:SF416">
    <property type="entry name" value="FI01424P"/>
    <property type="match status" value="1"/>
</dbReference>
<proteinExistence type="inferred from homology"/>
<dbReference type="InterPro" id="IPR036051">
    <property type="entry name" value="KRAB_dom_sf"/>
</dbReference>
<evidence type="ECO:0000313" key="13">
    <source>
        <dbReference type="Ensembl" id="ENSMODP00000008310.3"/>
    </source>
</evidence>
<evidence type="ECO:0000256" key="5">
    <source>
        <dbReference type="ARBA" id="ARBA00022737"/>
    </source>
</evidence>
<dbReference type="SMART" id="SM00349">
    <property type="entry name" value="KRAB"/>
    <property type="match status" value="1"/>
</dbReference>
<dbReference type="FunFam" id="3.30.160.60:FF:002547">
    <property type="match status" value="1"/>
</dbReference>
<dbReference type="AlphaFoldDB" id="F7DGZ4"/>
<dbReference type="PROSITE" id="PS00028">
    <property type="entry name" value="ZINC_FINGER_C2H2_1"/>
    <property type="match status" value="6"/>
</dbReference>
<evidence type="ECO:0000256" key="3">
    <source>
        <dbReference type="ARBA" id="ARBA00006991"/>
    </source>
</evidence>
<dbReference type="FunFam" id="3.30.160.60:FF:002090">
    <property type="entry name" value="Zinc finger protein 473"/>
    <property type="match status" value="2"/>
</dbReference>
<evidence type="ECO:0000256" key="6">
    <source>
        <dbReference type="ARBA" id="ARBA00022771"/>
    </source>
</evidence>
<dbReference type="SUPFAM" id="SSF57667">
    <property type="entry name" value="beta-beta-alpha zinc fingers"/>
    <property type="match status" value="5"/>
</dbReference>
<dbReference type="GO" id="GO:0008270">
    <property type="term" value="F:zinc ion binding"/>
    <property type="evidence" value="ECO:0007669"/>
    <property type="project" value="UniProtKB-KW"/>
</dbReference>
<dbReference type="InterPro" id="IPR013087">
    <property type="entry name" value="Znf_C2H2_type"/>
</dbReference>
<dbReference type="SMART" id="SM00355">
    <property type="entry name" value="ZnF_C2H2"/>
    <property type="match status" value="6"/>
</dbReference>
<dbReference type="InParanoid" id="F7DGZ4"/>
<evidence type="ECO:0000259" key="11">
    <source>
        <dbReference type="PROSITE" id="PS50157"/>
    </source>
</evidence>
<sequence length="380" mass="42860">MGEIPGGVHMRIPALGSVSSVLGKLAGSVREGGQECPPACQSWGEDRSAQAQHSWLPLPPLHYRFRDIALPEVSKIEEKEGGTSGGLAARFQESLTFKDVAVEFTWEEWRHLDPAQRALHRNVMLENYENLVSIEGKIRLEMKEMTAELSLSGEETQKQRCIGDGACDSTWRENLDVHQRIHTGEKPFKCNQCGKAFTQKAGLIIHQRIHTGEKPFKCNQCGKAFTQKAGLIIHQRIHTGEKPYECNQCGKTFAKRAHLTVHQRIHIGEKPFECNQCGKAFRLKYSFNLHQRIHNGEAPFECHQCGKAFTQKSHFTAHQRIHTGGKPFECNLCGKAFTQKCGLTVHQRIHTGEKSYDCYRLSKILSQKSTIISPQALPRQ</sequence>
<protein>
    <recommendedName>
        <fullName evidence="15">Zinc finger protein OZF-like</fullName>
    </recommendedName>
</protein>
<feature type="domain" description="C2H2-type" evidence="11">
    <location>
        <begin position="328"/>
        <end position="355"/>
    </location>
</feature>
<dbReference type="GeneTree" id="ENSGT00950000182890"/>
<keyword evidence="6 10" id="KW-0863">Zinc-finger</keyword>
<dbReference type="Proteomes" id="UP000002280">
    <property type="component" value="Chromosome 4"/>
</dbReference>
<keyword evidence="9" id="KW-0539">Nucleus</keyword>
<evidence type="ECO:0000256" key="7">
    <source>
        <dbReference type="ARBA" id="ARBA00022833"/>
    </source>
</evidence>
<dbReference type="eggNOG" id="KOG1721">
    <property type="taxonomic scope" value="Eukaryota"/>
</dbReference>
<dbReference type="FunFam" id="3.30.160.60:FF:001255">
    <property type="entry name" value="Zinc finger protein 26"/>
    <property type="match status" value="2"/>
</dbReference>
<evidence type="ECO:0000256" key="1">
    <source>
        <dbReference type="ARBA" id="ARBA00003767"/>
    </source>
</evidence>
<dbReference type="Ensembl" id="ENSMODT00000008476.3">
    <property type="protein sequence ID" value="ENSMODP00000008310.3"/>
    <property type="gene ID" value="ENSMODG00000006703.3"/>
</dbReference>
<evidence type="ECO:0008006" key="15">
    <source>
        <dbReference type="Google" id="ProtNLM"/>
    </source>
</evidence>
<dbReference type="OMA" id="QQEGCES"/>
<feature type="domain" description="C2H2-type" evidence="11">
    <location>
        <begin position="272"/>
        <end position="299"/>
    </location>
</feature>
<reference evidence="13 14" key="1">
    <citation type="journal article" date="2007" name="Nature">
        <title>Genome of the marsupial Monodelphis domestica reveals innovation in non-coding sequences.</title>
        <authorList>
            <person name="Mikkelsen T.S."/>
            <person name="Wakefield M.J."/>
            <person name="Aken B."/>
            <person name="Amemiya C.T."/>
            <person name="Chang J.L."/>
            <person name="Duke S."/>
            <person name="Garber M."/>
            <person name="Gentles A.J."/>
            <person name="Goodstadt L."/>
            <person name="Heger A."/>
            <person name="Jurka J."/>
            <person name="Kamal M."/>
            <person name="Mauceli E."/>
            <person name="Searle S.M."/>
            <person name="Sharpe T."/>
            <person name="Baker M.L."/>
            <person name="Batzer M.A."/>
            <person name="Benos P.V."/>
            <person name="Belov K."/>
            <person name="Clamp M."/>
            <person name="Cook A."/>
            <person name="Cuff J."/>
            <person name="Das R."/>
            <person name="Davidow L."/>
            <person name="Deakin J.E."/>
            <person name="Fazzari M.J."/>
            <person name="Glass J.L."/>
            <person name="Grabherr M."/>
            <person name="Greally J.M."/>
            <person name="Gu W."/>
            <person name="Hore T.A."/>
            <person name="Huttley G.A."/>
            <person name="Kleber M."/>
            <person name="Jirtle R.L."/>
            <person name="Koina E."/>
            <person name="Lee J.T."/>
            <person name="Mahony S."/>
            <person name="Marra M.A."/>
            <person name="Miller R.D."/>
            <person name="Nicholls R.D."/>
            <person name="Oda M."/>
            <person name="Papenfuss A.T."/>
            <person name="Parra Z.E."/>
            <person name="Pollock D.D."/>
            <person name="Ray D.A."/>
            <person name="Schein J.E."/>
            <person name="Speed T.P."/>
            <person name="Thompson K."/>
            <person name="VandeBerg J.L."/>
            <person name="Wade C.M."/>
            <person name="Walker J.A."/>
            <person name="Waters P.D."/>
            <person name="Webber C."/>
            <person name="Weidman J.R."/>
            <person name="Xie X."/>
            <person name="Zody M.C."/>
            <person name="Baldwin J."/>
            <person name="Abdouelleil A."/>
            <person name="Abdulkadir J."/>
            <person name="Abebe A."/>
            <person name="Abera B."/>
            <person name="Abreu J."/>
            <person name="Acer S.C."/>
            <person name="Aftuck L."/>
            <person name="Alexander A."/>
            <person name="An P."/>
            <person name="Anderson E."/>
            <person name="Anderson S."/>
            <person name="Arachi H."/>
            <person name="Azer M."/>
            <person name="Bachantsang P."/>
            <person name="Barry A."/>
            <person name="Bayul T."/>
            <person name="Berlin A."/>
            <person name="Bessette D."/>
            <person name="Bloom T."/>
            <person name="Bloom T."/>
            <person name="Boguslavskiy L."/>
            <person name="Bonnet C."/>
            <person name="Boukhgalter B."/>
            <person name="Bourzgui I."/>
            <person name="Brown A."/>
            <person name="Cahill P."/>
            <person name="Channer S."/>
            <person name="Cheshatsang Y."/>
            <person name="Chuda L."/>
            <person name="Citroen M."/>
            <person name="Collymore A."/>
            <person name="Cooke P."/>
            <person name="Costello M."/>
            <person name="D'Aco K."/>
            <person name="Daza R."/>
            <person name="De Haan G."/>
            <person name="DeGray S."/>
            <person name="DeMaso C."/>
            <person name="Dhargay N."/>
            <person name="Dooley K."/>
            <person name="Dooley E."/>
            <person name="Doricent M."/>
            <person name="Dorje P."/>
            <person name="Dorjee K."/>
            <person name="Dupes A."/>
            <person name="Elong R."/>
            <person name="Falk J."/>
            <person name="Farina A."/>
            <person name="Faro S."/>
            <person name="Ferguson D."/>
            <person name="Fisher S."/>
            <person name="Foley C.D."/>
            <person name="Franke A."/>
            <person name="Friedrich D."/>
            <person name="Gadbois L."/>
            <person name="Gearin G."/>
            <person name="Gearin C.R."/>
            <person name="Giannoukos G."/>
            <person name="Goode T."/>
            <person name="Graham J."/>
            <person name="Grandbois E."/>
            <person name="Grewal S."/>
            <person name="Gyaltsen K."/>
            <person name="Hafez N."/>
            <person name="Hagos B."/>
            <person name="Hall J."/>
            <person name="Henson C."/>
            <person name="Hollinger A."/>
            <person name="Honan T."/>
            <person name="Huard M.D."/>
            <person name="Hughes L."/>
            <person name="Hurhula B."/>
            <person name="Husby M.E."/>
            <person name="Kamat A."/>
            <person name="Kanga B."/>
            <person name="Kashin S."/>
            <person name="Khazanovich D."/>
            <person name="Kisner P."/>
            <person name="Lance K."/>
            <person name="Lara M."/>
            <person name="Lee W."/>
            <person name="Lennon N."/>
            <person name="Letendre F."/>
            <person name="LeVine R."/>
            <person name="Lipovsky A."/>
            <person name="Liu X."/>
            <person name="Liu J."/>
            <person name="Liu S."/>
            <person name="Lokyitsang T."/>
            <person name="Lokyitsang Y."/>
            <person name="Lubonja R."/>
            <person name="Lui A."/>
            <person name="MacDonald P."/>
            <person name="Magnisalis V."/>
            <person name="Maru K."/>
            <person name="Matthews C."/>
            <person name="McCusker W."/>
            <person name="McDonough S."/>
            <person name="Mehta T."/>
            <person name="Meldrim J."/>
            <person name="Meneus L."/>
            <person name="Mihai O."/>
            <person name="Mihalev A."/>
            <person name="Mihova T."/>
            <person name="Mittelman R."/>
            <person name="Mlenga V."/>
            <person name="Montmayeur A."/>
            <person name="Mulrain L."/>
            <person name="Navidi A."/>
            <person name="Naylor J."/>
            <person name="Negash T."/>
            <person name="Nguyen T."/>
            <person name="Nguyen N."/>
            <person name="Nicol R."/>
            <person name="Norbu C."/>
            <person name="Norbu N."/>
            <person name="Novod N."/>
            <person name="O'Neill B."/>
            <person name="Osman S."/>
            <person name="Markiewicz E."/>
            <person name="Oyono O.L."/>
            <person name="Patti C."/>
            <person name="Phunkhang P."/>
            <person name="Pierre F."/>
            <person name="Priest M."/>
            <person name="Raghuraman S."/>
            <person name="Rege F."/>
            <person name="Reyes R."/>
            <person name="Rise C."/>
            <person name="Rogov P."/>
            <person name="Ross K."/>
            <person name="Ryan E."/>
            <person name="Settipalli S."/>
            <person name="Shea T."/>
            <person name="Sherpa N."/>
            <person name="Shi L."/>
            <person name="Shih D."/>
            <person name="Sparrow T."/>
            <person name="Spaulding J."/>
            <person name="Stalker J."/>
            <person name="Stange-Thomann N."/>
            <person name="Stavropoulos S."/>
            <person name="Stone C."/>
            <person name="Strader C."/>
            <person name="Tesfaye S."/>
            <person name="Thomson T."/>
            <person name="Thoulutsang Y."/>
            <person name="Thoulutsang D."/>
            <person name="Topham K."/>
            <person name="Topping I."/>
            <person name="Tsamla T."/>
            <person name="Vassiliev H."/>
            <person name="Vo A."/>
            <person name="Wangchuk T."/>
            <person name="Wangdi T."/>
            <person name="Weiand M."/>
            <person name="Wilkinson J."/>
            <person name="Wilson A."/>
            <person name="Yadav S."/>
            <person name="Young G."/>
            <person name="Yu Q."/>
            <person name="Zembek L."/>
            <person name="Zhong D."/>
            <person name="Zimmer A."/>
            <person name="Zwirko Z."/>
            <person name="Jaffe D.B."/>
            <person name="Alvarez P."/>
            <person name="Brockman W."/>
            <person name="Butler J."/>
            <person name="Chin C."/>
            <person name="Gnerre S."/>
            <person name="MacCallum I."/>
            <person name="Graves J.A."/>
            <person name="Ponting C.P."/>
            <person name="Breen M."/>
            <person name="Samollow P.B."/>
            <person name="Lander E.S."/>
            <person name="Lindblad-Toh K."/>
        </authorList>
    </citation>
    <scope>NUCLEOTIDE SEQUENCE [LARGE SCALE GENOMIC DNA]</scope>
</reference>
<dbReference type="GO" id="GO:0005634">
    <property type="term" value="C:nucleus"/>
    <property type="evidence" value="ECO:0000318"/>
    <property type="project" value="GO_Central"/>
</dbReference>
<dbReference type="FunFam" id="3.30.160.60:FF:002235">
    <property type="entry name" value="Zinc finger protein 549"/>
    <property type="match status" value="1"/>
</dbReference>
<comment type="similarity">
    <text evidence="3">Belongs to the krueppel C2H2-type zinc-finger protein family.</text>
</comment>
<keyword evidence="7" id="KW-0862">Zinc</keyword>
<evidence type="ECO:0000256" key="9">
    <source>
        <dbReference type="ARBA" id="ARBA00023242"/>
    </source>
</evidence>
<dbReference type="PROSITE" id="PS50805">
    <property type="entry name" value="KRAB"/>
    <property type="match status" value="1"/>
</dbReference>
<name>F7DGZ4_MONDO</name>
<dbReference type="HOGENOM" id="CLU_002678_44_0_1"/>
<reference evidence="13" key="2">
    <citation type="submission" date="2025-08" db="UniProtKB">
        <authorList>
            <consortium name="Ensembl"/>
        </authorList>
    </citation>
    <scope>IDENTIFICATION</scope>
</reference>
<evidence type="ECO:0000256" key="10">
    <source>
        <dbReference type="PROSITE-ProRule" id="PRU00042"/>
    </source>
</evidence>
<dbReference type="GO" id="GO:0000981">
    <property type="term" value="F:DNA-binding transcription factor activity, RNA polymerase II-specific"/>
    <property type="evidence" value="ECO:0000318"/>
    <property type="project" value="GO_Central"/>
</dbReference>
<comment type="subcellular location">
    <subcellularLocation>
        <location evidence="2">Nucleus</location>
    </subcellularLocation>
</comment>
<dbReference type="Bgee" id="ENSMODG00000006703">
    <property type="expression patterns" value="Expressed in brain and 18 other cell types or tissues"/>
</dbReference>
<evidence type="ECO:0000256" key="2">
    <source>
        <dbReference type="ARBA" id="ARBA00004123"/>
    </source>
</evidence>
<keyword evidence="4" id="KW-0479">Metal-binding</keyword>
<dbReference type="PROSITE" id="PS50157">
    <property type="entry name" value="ZINC_FINGER_C2H2_2"/>
    <property type="match status" value="6"/>
</dbReference>
<organism evidence="13 14">
    <name type="scientific">Monodelphis domestica</name>
    <name type="common">Gray short-tailed opossum</name>
    <dbReference type="NCBI Taxonomy" id="13616"/>
    <lineage>
        <taxon>Eukaryota</taxon>
        <taxon>Metazoa</taxon>
        <taxon>Chordata</taxon>
        <taxon>Craniata</taxon>
        <taxon>Vertebrata</taxon>
        <taxon>Euteleostomi</taxon>
        <taxon>Mammalia</taxon>
        <taxon>Metatheria</taxon>
        <taxon>Didelphimorphia</taxon>
        <taxon>Didelphidae</taxon>
        <taxon>Monodelphis</taxon>
    </lineage>
</organism>
<dbReference type="PANTHER" id="PTHR23226">
    <property type="entry name" value="ZINC FINGER AND SCAN DOMAIN-CONTAINING"/>
    <property type="match status" value="1"/>
</dbReference>
<dbReference type="Gene3D" id="3.30.160.60">
    <property type="entry name" value="Classic Zinc Finger"/>
    <property type="match status" value="8"/>
</dbReference>
<feature type="domain" description="C2H2-type" evidence="11">
    <location>
        <begin position="244"/>
        <end position="271"/>
    </location>
</feature>
<dbReference type="InterPro" id="IPR036236">
    <property type="entry name" value="Znf_C2H2_sf"/>
</dbReference>
<keyword evidence="14" id="KW-1185">Reference proteome</keyword>
<dbReference type="Gene3D" id="6.10.140.140">
    <property type="match status" value="1"/>
</dbReference>
<evidence type="ECO:0000313" key="14">
    <source>
        <dbReference type="Proteomes" id="UP000002280"/>
    </source>
</evidence>
<dbReference type="Pfam" id="PF01352">
    <property type="entry name" value="KRAB"/>
    <property type="match status" value="1"/>
</dbReference>
<keyword evidence="5" id="KW-0677">Repeat</keyword>
<dbReference type="SUPFAM" id="SSF109640">
    <property type="entry name" value="KRAB domain (Kruppel-associated box)"/>
    <property type="match status" value="1"/>
</dbReference>
<dbReference type="Pfam" id="PF00096">
    <property type="entry name" value="zf-C2H2"/>
    <property type="match status" value="5"/>
</dbReference>
<dbReference type="CDD" id="cd07765">
    <property type="entry name" value="KRAB_A-box"/>
    <property type="match status" value="1"/>
</dbReference>
<dbReference type="Pfam" id="PF13465">
    <property type="entry name" value="zf-H2C2_2"/>
    <property type="match status" value="1"/>
</dbReference>
<evidence type="ECO:0000256" key="4">
    <source>
        <dbReference type="ARBA" id="ARBA00022723"/>
    </source>
</evidence>
<dbReference type="GO" id="GO:0006357">
    <property type="term" value="P:regulation of transcription by RNA polymerase II"/>
    <property type="evidence" value="ECO:0000318"/>
    <property type="project" value="GO_Central"/>
</dbReference>
<evidence type="ECO:0000256" key="8">
    <source>
        <dbReference type="ARBA" id="ARBA00023125"/>
    </source>
</evidence>
<feature type="domain" description="C2H2-type" evidence="11">
    <location>
        <begin position="300"/>
        <end position="327"/>
    </location>
</feature>
<feature type="domain" description="KRAB" evidence="12">
    <location>
        <begin position="95"/>
        <end position="168"/>
    </location>
</feature>
<comment type="function">
    <text evidence="1">May be involved in transcriptional regulation.</text>
</comment>
<dbReference type="InterPro" id="IPR001909">
    <property type="entry name" value="KRAB"/>
</dbReference>
<keyword evidence="8" id="KW-0238">DNA-binding</keyword>